<dbReference type="SUPFAM" id="SSF53850">
    <property type="entry name" value="Periplasmic binding protein-like II"/>
    <property type="match status" value="1"/>
</dbReference>
<feature type="chain" id="PRO_5012870196" evidence="1">
    <location>
        <begin position="27"/>
        <end position="312"/>
    </location>
</feature>
<dbReference type="InterPro" id="IPR007210">
    <property type="entry name" value="ABC_Gly_betaine_transp_sub-bd"/>
</dbReference>
<gene>
    <name evidence="3" type="ORF">AUC60_02205</name>
</gene>
<dbReference type="InterPro" id="IPR017783">
    <property type="entry name" value="ABC_choline_sub-bd"/>
</dbReference>
<comment type="caution">
    <text evidence="3">The sequence shown here is derived from an EMBL/GenBank/DDBJ whole genome shotgun (WGS) entry which is preliminary data.</text>
</comment>
<dbReference type="Proteomes" id="UP000195440">
    <property type="component" value="Unassembled WGS sequence"/>
</dbReference>
<dbReference type="Gene3D" id="3.40.190.10">
    <property type="entry name" value="Periplasmic binding protein-like II"/>
    <property type="match status" value="1"/>
</dbReference>
<proteinExistence type="predicted"/>
<dbReference type="GO" id="GO:0042597">
    <property type="term" value="C:periplasmic space"/>
    <property type="evidence" value="ECO:0007669"/>
    <property type="project" value="InterPro"/>
</dbReference>
<evidence type="ECO:0000313" key="4">
    <source>
        <dbReference type="Proteomes" id="UP000195440"/>
    </source>
</evidence>
<dbReference type="Pfam" id="PF04069">
    <property type="entry name" value="OpuAC"/>
    <property type="match status" value="1"/>
</dbReference>
<feature type="signal peptide" evidence="1">
    <location>
        <begin position="1"/>
        <end position="26"/>
    </location>
</feature>
<keyword evidence="4" id="KW-1185">Reference proteome</keyword>
<dbReference type="AlphaFoldDB" id="A0A1Y3P7Y3"/>
<dbReference type="Gene3D" id="3.40.190.100">
    <property type="entry name" value="Glycine betaine-binding periplasmic protein, domain 2"/>
    <property type="match status" value="1"/>
</dbReference>
<dbReference type="EMBL" id="LOHF01000001">
    <property type="protein sequence ID" value="OUM75930.1"/>
    <property type="molecule type" value="Genomic_DNA"/>
</dbReference>
<protein>
    <submittedName>
        <fullName evidence="3">Glycine/betaine ABC transporter substrate-binding protein</fullName>
    </submittedName>
</protein>
<name>A0A1Y3P7Y3_9PSED</name>
<organism evidence="3 4">
    <name type="scientific">Pseudomonas caspiana</name>
    <dbReference type="NCBI Taxonomy" id="1451454"/>
    <lineage>
        <taxon>Bacteria</taxon>
        <taxon>Pseudomonadati</taxon>
        <taxon>Pseudomonadota</taxon>
        <taxon>Gammaproteobacteria</taxon>
        <taxon>Pseudomonadales</taxon>
        <taxon>Pseudomonadaceae</taxon>
        <taxon>Pseudomonas</taxon>
    </lineage>
</organism>
<dbReference type="GO" id="GO:0015871">
    <property type="term" value="P:choline transport"/>
    <property type="evidence" value="ECO:0007669"/>
    <property type="project" value="InterPro"/>
</dbReference>
<dbReference type="GO" id="GO:0022857">
    <property type="term" value="F:transmembrane transporter activity"/>
    <property type="evidence" value="ECO:0007669"/>
    <property type="project" value="InterPro"/>
</dbReference>
<evidence type="ECO:0000313" key="3">
    <source>
        <dbReference type="EMBL" id="OUM75930.1"/>
    </source>
</evidence>
<reference evidence="3 4" key="1">
    <citation type="journal article" date="2017" name="Syst. Appl. Microbiol.">
        <title>Pseudomonas caspiana sp. nov., a citrus pathogen in the Pseudomonas syringae phylogenetic group.</title>
        <authorList>
            <person name="Busquets A."/>
            <person name="Gomila M."/>
            <person name="Beiki F."/>
            <person name="Mulet M."/>
            <person name="Rahimian H."/>
            <person name="Garcia-Valdes E."/>
            <person name="Lalucat J."/>
        </authorList>
    </citation>
    <scope>NUCLEOTIDE SEQUENCE [LARGE SCALE GENOMIC DNA]</scope>
    <source>
        <strain evidence="3 4">FBF102</strain>
    </source>
</reference>
<sequence>MKRGKHTFKFLLAGFALSLTSNGATAAEAASCETVRFGMMAWTDLAATTAVARTLFEDLGYKTTDSSASQPIIFGAMRDNRLDAFLGYWSPSADSIIEPFRSKAQVKVFDEPSLADGQMTLAVPTWLAEKGLRTFQDIHKFKKELGGKIYGIDPGTDINRRLQAAIDAKRFDLDGFKLVESSEAGMLSAVARAENRKEAIVLVGWKPHPMNIQFNLTYLTGSDGMMGADEGKATVWTVVRGDYAQQCPNAARLLSNLKFNSAQEAKMMGRILNREDPMKVARDFLDSNPGLVKEWLAGVTQYNGNAAAIAAN</sequence>
<accession>A0A1Y3P7Y3</accession>
<dbReference type="GO" id="GO:0033265">
    <property type="term" value="F:choline binding"/>
    <property type="evidence" value="ECO:0007669"/>
    <property type="project" value="InterPro"/>
</dbReference>
<dbReference type="GO" id="GO:0043190">
    <property type="term" value="C:ATP-binding cassette (ABC) transporter complex"/>
    <property type="evidence" value="ECO:0007669"/>
    <property type="project" value="InterPro"/>
</dbReference>
<dbReference type="RefSeq" id="WP_087264447.1">
    <property type="nucleotide sequence ID" value="NZ_JBJGBV010000001.1"/>
</dbReference>
<keyword evidence="1" id="KW-0732">Signal</keyword>
<dbReference type="OrthoDB" id="9787902at2"/>
<evidence type="ECO:0000256" key="1">
    <source>
        <dbReference type="SAM" id="SignalP"/>
    </source>
</evidence>
<dbReference type="CDD" id="cd13640">
    <property type="entry name" value="PBP2_ChoX"/>
    <property type="match status" value="1"/>
</dbReference>
<feature type="domain" description="ABC-type glycine betaine transport system substrate-binding" evidence="2">
    <location>
        <begin position="34"/>
        <end position="286"/>
    </location>
</feature>
<evidence type="ECO:0000259" key="2">
    <source>
        <dbReference type="Pfam" id="PF04069"/>
    </source>
</evidence>